<keyword evidence="3" id="KW-0732">Signal</keyword>
<feature type="region of interest" description="Disordered" evidence="2">
    <location>
        <begin position="211"/>
        <end position="241"/>
    </location>
</feature>
<evidence type="ECO:0000256" key="1">
    <source>
        <dbReference type="SAM" id="Coils"/>
    </source>
</evidence>
<dbReference type="Pfam" id="PF17111">
    <property type="entry name" value="PigL_N"/>
    <property type="match status" value="1"/>
</dbReference>
<evidence type="ECO:0000256" key="2">
    <source>
        <dbReference type="SAM" id="MobiDB-lite"/>
    </source>
</evidence>
<proteinExistence type="predicted"/>
<dbReference type="InterPro" id="IPR031348">
    <property type="entry name" value="PigL_N"/>
</dbReference>
<feature type="signal peptide" evidence="3">
    <location>
        <begin position="1"/>
        <end position="19"/>
    </location>
</feature>
<reference evidence="5 6" key="1">
    <citation type="submission" date="2019-10" db="EMBL/GenBank/DDBJ databases">
        <authorList>
            <person name="Palmer J.M."/>
        </authorList>
    </citation>
    <scope>NUCLEOTIDE SEQUENCE [LARGE SCALE GENOMIC DNA]</scope>
    <source>
        <strain evidence="5 6">TWF718</strain>
    </source>
</reference>
<dbReference type="AlphaFoldDB" id="A0AAN8RKC8"/>
<accession>A0AAN8RKC8</accession>
<feature type="domain" description="Azaphilone pigments biosynthesis cluster protein L N-terminal" evidence="4">
    <location>
        <begin position="1"/>
        <end position="138"/>
    </location>
</feature>
<name>A0AAN8RKC8_9PEZI</name>
<comment type="caution">
    <text evidence="5">The sequence shown here is derived from an EMBL/GenBank/DDBJ whole genome shotgun (WGS) entry which is preliminary data.</text>
</comment>
<evidence type="ECO:0000259" key="4">
    <source>
        <dbReference type="Pfam" id="PF17111"/>
    </source>
</evidence>
<feature type="chain" id="PRO_5042842627" description="Azaphilone pigments biosynthesis cluster protein L N-terminal domain-containing protein" evidence="3">
    <location>
        <begin position="20"/>
        <end position="645"/>
    </location>
</feature>
<dbReference type="Gene3D" id="2.130.10.10">
    <property type="entry name" value="YVTN repeat-like/Quinoprotein amine dehydrogenase"/>
    <property type="match status" value="1"/>
</dbReference>
<gene>
    <name evidence="5" type="ORF">TWF718_011048</name>
</gene>
<dbReference type="InterPro" id="IPR015943">
    <property type="entry name" value="WD40/YVTN_repeat-like_dom_sf"/>
</dbReference>
<protein>
    <recommendedName>
        <fullName evidence="4">Azaphilone pigments biosynthesis cluster protein L N-terminal domain-containing protein</fullName>
    </recommendedName>
</protein>
<keyword evidence="6" id="KW-1185">Reference proteome</keyword>
<evidence type="ECO:0000313" key="6">
    <source>
        <dbReference type="Proteomes" id="UP001313282"/>
    </source>
</evidence>
<evidence type="ECO:0000256" key="3">
    <source>
        <dbReference type="SAM" id="SignalP"/>
    </source>
</evidence>
<dbReference type="EMBL" id="JAVHNR010000009">
    <property type="protein sequence ID" value="KAK6333227.1"/>
    <property type="molecule type" value="Genomic_DNA"/>
</dbReference>
<dbReference type="Proteomes" id="UP001313282">
    <property type="component" value="Unassembled WGS sequence"/>
</dbReference>
<feature type="coiled-coil region" evidence="1">
    <location>
        <begin position="17"/>
        <end position="44"/>
    </location>
</feature>
<dbReference type="SUPFAM" id="SSF82171">
    <property type="entry name" value="DPP6 N-terminal domain-like"/>
    <property type="match status" value="1"/>
</dbReference>
<keyword evidence="1" id="KW-0175">Coiled coil</keyword>
<evidence type="ECO:0000313" key="5">
    <source>
        <dbReference type="EMBL" id="KAK6333227.1"/>
    </source>
</evidence>
<organism evidence="5 6">
    <name type="scientific">Orbilia javanica</name>
    <dbReference type="NCBI Taxonomy" id="47235"/>
    <lineage>
        <taxon>Eukaryota</taxon>
        <taxon>Fungi</taxon>
        <taxon>Dikarya</taxon>
        <taxon>Ascomycota</taxon>
        <taxon>Pezizomycotina</taxon>
        <taxon>Orbiliomycetes</taxon>
        <taxon>Orbiliales</taxon>
        <taxon>Orbiliaceae</taxon>
        <taxon>Orbilia</taxon>
    </lineage>
</organism>
<sequence length="645" mass="72235">MDPLSITAGVFSLLSSLAALSMKINDFREDFEGAESEIRGLIEELDSLGLILKQLEGSCKAINKNLVDDLSKILQRLNTAVIEIQLFLTTTLGKKLRGPFWAFTGKKQCGQFCRRLEAYKSTLNITLTLASICSRELHERGDEILSSIHNTQLALPETGAGDEYVLQKYLAELETVYETSTAAGYWEDDTHTEVSVEPRKQISYNLKLATVSESPPSGSGGPQGASLNLHPYPSTTQAQSRGNAKIEAIAKLWESGKIKRREYLHPVGRGYSTYPELTAVRRENFAIWIRTSALRHNAYGRIIRGTMLGEHEPDSFELPVKDYWPEKKKSDVSIENREIAGLAFSDDEGSLIAVLSRDSSVSGKEYLIISWEAGAGEGVFKRRFKLQRVSPKWASLSPDGRFFASQSDKQVQIFDININRHLKPFEEGDNMWHSRVWSRNCDKLLVASIDFRSALLSSRRAETATINIYQTSTESLIFSATLKDLGFKEINHSLMFDFEFSGLDNNLTIVARGCDWGPSVFSNFKPTPKSVSKLSRGQTFWGTINLDDKTTSLKQVDKKGEHNYEISKYSGDGSYVFRRHKSGEGIQLVGLGSDSKVLVVDTQDSGRYMCNYFTSTLDSETNRIFRFVVRSGPLSVGMIVWEPES</sequence>